<dbReference type="Pfam" id="PF09407">
    <property type="entry name" value="AbiEi_1"/>
    <property type="match status" value="1"/>
</dbReference>
<gene>
    <name evidence="2" type="ORF">GCM10009751_38440</name>
</gene>
<dbReference type="EMBL" id="BAAANL010000010">
    <property type="protein sequence ID" value="GAA1875072.1"/>
    <property type="molecule type" value="Genomic_DNA"/>
</dbReference>
<organism evidence="2 3">
    <name type="scientific">Myceligenerans crystallogenes</name>
    <dbReference type="NCBI Taxonomy" id="316335"/>
    <lineage>
        <taxon>Bacteria</taxon>
        <taxon>Bacillati</taxon>
        <taxon>Actinomycetota</taxon>
        <taxon>Actinomycetes</taxon>
        <taxon>Micrococcales</taxon>
        <taxon>Promicromonosporaceae</taxon>
        <taxon>Myceligenerans</taxon>
    </lineage>
</organism>
<comment type="caution">
    <text evidence="2">The sequence shown here is derived from an EMBL/GenBank/DDBJ whole genome shotgun (WGS) entry which is preliminary data.</text>
</comment>
<protein>
    <recommendedName>
        <fullName evidence="1">AbiEi antitoxin C-terminal domain-containing protein</fullName>
    </recommendedName>
</protein>
<evidence type="ECO:0000313" key="3">
    <source>
        <dbReference type="Proteomes" id="UP001501094"/>
    </source>
</evidence>
<proteinExistence type="predicted"/>
<accession>A0ABN2NMA5</accession>
<reference evidence="2 3" key="1">
    <citation type="journal article" date="2019" name="Int. J. Syst. Evol. Microbiol.">
        <title>The Global Catalogue of Microorganisms (GCM) 10K type strain sequencing project: providing services to taxonomists for standard genome sequencing and annotation.</title>
        <authorList>
            <consortium name="The Broad Institute Genomics Platform"/>
            <consortium name="The Broad Institute Genome Sequencing Center for Infectious Disease"/>
            <person name="Wu L."/>
            <person name="Ma J."/>
        </authorList>
    </citation>
    <scope>NUCLEOTIDE SEQUENCE [LARGE SCALE GENOMIC DNA]</scope>
    <source>
        <strain evidence="2 3">JCM 14326</strain>
    </source>
</reference>
<dbReference type="Proteomes" id="UP001501094">
    <property type="component" value="Unassembled WGS sequence"/>
</dbReference>
<sequence length="299" mass="33088">MWQNVTDSVTFCHIELRSMWQSVTESVTLCHMERSEERLDAAELADRMLARGVSSLTTERAAALLGVPPGQVRNRLNAPMRRGAWVHPLNSLWVPVPPEFRDWGAPPGIEIVDLLMRHLGVEYYVGWLAAAEIYGAAHHAPQVFQVAVSRRVRDLDVGRTSFKFMTRSRCGGLPTRQWRTRAGAARVATPELTLLDVATDVSAVGGLNNAANVIVELAEAEPFSVADLANLVEMFPVATFRRAGWILETYGEGIHLDELADIALRGPHSLSRLDPSRSLSGPVDARWRLRLNATVEPDL</sequence>
<dbReference type="InterPro" id="IPR018547">
    <property type="entry name" value="AbiEi_C"/>
</dbReference>
<name>A0ABN2NMA5_9MICO</name>
<keyword evidence="3" id="KW-1185">Reference proteome</keyword>
<feature type="domain" description="AbiEi antitoxin C-terminal" evidence="1">
    <location>
        <begin position="116"/>
        <end position="248"/>
    </location>
</feature>
<evidence type="ECO:0000313" key="2">
    <source>
        <dbReference type="EMBL" id="GAA1875072.1"/>
    </source>
</evidence>
<evidence type="ECO:0000259" key="1">
    <source>
        <dbReference type="Pfam" id="PF09407"/>
    </source>
</evidence>
<dbReference type="RefSeq" id="WP_344106179.1">
    <property type="nucleotide sequence ID" value="NZ_BAAANL010000010.1"/>
</dbReference>